<feature type="compositionally biased region" description="Basic and acidic residues" evidence="1">
    <location>
        <begin position="215"/>
        <end position="273"/>
    </location>
</feature>
<dbReference type="AlphaFoldDB" id="A0A067K3E7"/>
<reference evidence="2 3" key="1">
    <citation type="journal article" date="2014" name="PLoS ONE">
        <title>Global Analysis of Gene Expression Profiles in Physic Nut (Jatropha curcas L.) Seedlings Exposed to Salt Stress.</title>
        <authorList>
            <person name="Zhang L."/>
            <person name="Zhang C."/>
            <person name="Wu P."/>
            <person name="Chen Y."/>
            <person name="Li M."/>
            <person name="Jiang H."/>
            <person name="Wu G."/>
        </authorList>
    </citation>
    <scope>NUCLEOTIDE SEQUENCE [LARGE SCALE GENOMIC DNA]</scope>
    <source>
        <strain evidence="3">cv. GZQX0401</strain>
        <tissue evidence="2">Young leaves</tissue>
    </source>
</reference>
<evidence type="ECO:0000313" key="2">
    <source>
        <dbReference type="EMBL" id="KDP30657.1"/>
    </source>
</evidence>
<name>A0A067K3E7_JATCU</name>
<gene>
    <name evidence="2" type="ORF">JCGZ_16233</name>
</gene>
<keyword evidence="3" id="KW-1185">Reference proteome</keyword>
<proteinExistence type="predicted"/>
<feature type="compositionally biased region" description="Basic and acidic residues" evidence="1">
    <location>
        <begin position="310"/>
        <end position="321"/>
    </location>
</feature>
<dbReference type="Proteomes" id="UP000027138">
    <property type="component" value="Unassembled WGS sequence"/>
</dbReference>
<evidence type="ECO:0000313" key="3">
    <source>
        <dbReference type="Proteomes" id="UP000027138"/>
    </source>
</evidence>
<organism evidence="2 3">
    <name type="scientific">Jatropha curcas</name>
    <name type="common">Barbados nut</name>
    <dbReference type="NCBI Taxonomy" id="180498"/>
    <lineage>
        <taxon>Eukaryota</taxon>
        <taxon>Viridiplantae</taxon>
        <taxon>Streptophyta</taxon>
        <taxon>Embryophyta</taxon>
        <taxon>Tracheophyta</taxon>
        <taxon>Spermatophyta</taxon>
        <taxon>Magnoliopsida</taxon>
        <taxon>eudicotyledons</taxon>
        <taxon>Gunneridae</taxon>
        <taxon>Pentapetalae</taxon>
        <taxon>rosids</taxon>
        <taxon>fabids</taxon>
        <taxon>Malpighiales</taxon>
        <taxon>Euphorbiaceae</taxon>
        <taxon>Crotonoideae</taxon>
        <taxon>Jatropheae</taxon>
        <taxon>Jatropha</taxon>
    </lineage>
</organism>
<feature type="compositionally biased region" description="Basic and acidic residues" evidence="1">
    <location>
        <begin position="1"/>
        <end position="28"/>
    </location>
</feature>
<feature type="compositionally biased region" description="Basic and acidic residues" evidence="1">
    <location>
        <begin position="281"/>
        <end position="303"/>
    </location>
</feature>
<feature type="region of interest" description="Disordered" evidence="1">
    <location>
        <begin position="169"/>
        <end position="321"/>
    </location>
</feature>
<dbReference type="EMBL" id="KK914655">
    <property type="protein sequence ID" value="KDP30657.1"/>
    <property type="molecule type" value="Genomic_DNA"/>
</dbReference>
<evidence type="ECO:0000256" key="1">
    <source>
        <dbReference type="SAM" id="MobiDB-lite"/>
    </source>
</evidence>
<feature type="region of interest" description="Disordered" evidence="1">
    <location>
        <begin position="1"/>
        <end position="33"/>
    </location>
</feature>
<accession>A0A067K3E7</accession>
<feature type="compositionally biased region" description="Basic and acidic residues" evidence="1">
    <location>
        <begin position="180"/>
        <end position="208"/>
    </location>
</feature>
<sequence length="321" mass="37069">MESSSGKEKSKSKPEKLKGKEKAKEKILTSRGKGKSVFSPNPLMHSYLIDWKFFGKPEFNFRELFKVQGWMEFLSVNKPCYEIVVKEFYGSLEATGPEMFSMKIDGETRVLSYTDLSSIYKIPNIGSRSNPKKLPDGMLLTPIFDFLGVDLEKKERHNVSKLDSNSLKLKDEEDEEEKEKEDALEKESVEKERTEKKKLSLEKEEAESKKKKRRLEKEKGGLEEAEKEKGEEIEKEKRKVTESEIEPEKEQEKEKGKEAEIKTEAPQDKKDFVDLGSNEPKTTKKDVEYASDVETEKLEISDEKENEPEPEAKRTSEYISA</sequence>
<protein>
    <submittedName>
        <fullName evidence="2">Uncharacterized protein</fullName>
    </submittedName>
</protein>